<sequence>MNNPRHESTTEANDDPSKLNNYDWQSGFEEENHDPTIAVDFAQLDAMINHWMTSTRLVFLTTSARQSLLRNIQQYREGRTSSPRNRTLFRFFKARAAADRLAQEFADAAGIALLGTSCTNFKETDVLEEKYGLLVDFYSFSWGLLAPWDDIIIDKMSHPYRKAAQWLLLSWAQSGKDAEVLHKIIRDANGWSSTRDIHRNHFALK</sequence>
<dbReference type="OrthoDB" id="3039379at2759"/>
<evidence type="ECO:0000313" key="2">
    <source>
        <dbReference type="EMBL" id="KAF9061079.1"/>
    </source>
</evidence>
<accession>A0A9P5P8V6</accession>
<reference evidence="2" key="1">
    <citation type="submission" date="2020-11" db="EMBL/GenBank/DDBJ databases">
        <authorList>
            <consortium name="DOE Joint Genome Institute"/>
            <person name="Ahrendt S."/>
            <person name="Riley R."/>
            <person name="Andreopoulos W."/>
            <person name="Labutti K."/>
            <person name="Pangilinan J."/>
            <person name="Ruiz-Duenas F.J."/>
            <person name="Barrasa J.M."/>
            <person name="Sanchez-Garcia M."/>
            <person name="Camarero S."/>
            <person name="Miyauchi S."/>
            <person name="Serrano A."/>
            <person name="Linde D."/>
            <person name="Babiker R."/>
            <person name="Drula E."/>
            <person name="Ayuso-Fernandez I."/>
            <person name="Pacheco R."/>
            <person name="Padilla G."/>
            <person name="Ferreira P."/>
            <person name="Barriuso J."/>
            <person name="Kellner H."/>
            <person name="Castanera R."/>
            <person name="Alfaro M."/>
            <person name="Ramirez L."/>
            <person name="Pisabarro A.G."/>
            <person name="Kuo A."/>
            <person name="Tritt A."/>
            <person name="Lipzen A."/>
            <person name="He G."/>
            <person name="Yan M."/>
            <person name="Ng V."/>
            <person name="Cullen D."/>
            <person name="Martin F."/>
            <person name="Rosso M.-N."/>
            <person name="Henrissat B."/>
            <person name="Hibbett D."/>
            <person name="Martinez A.T."/>
            <person name="Grigoriev I.V."/>
        </authorList>
    </citation>
    <scope>NUCLEOTIDE SEQUENCE</scope>
    <source>
        <strain evidence="2">AH 40177</strain>
    </source>
</reference>
<feature type="region of interest" description="Disordered" evidence="1">
    <location>
        <begin position="1"/>
        <end position="26"/>
    </location>
</feature>
<name>A0A9P5P8V6_9AGAR</name>
<protein>
    <submittedName>
        <fullName evidence="2">Uncharacterized protein</fullName>
    </submittedName>
</protein>
<evidence type="ECO:0000256" key="1">
    <source>
        <dbReference type="SAM" id="MobiDB-lite"/>
    </source>
</evidence>
<dbReference type="AlphaFoldDB" id="A0A9P5P8V6"/>
<dbReference type="EMBL" id="JADNRY010000215">
    <property type="protein sequence ID" value="KAF9061079.1"/>
    <property type="molecule type" value="Genomic_DNA"/>
</dbReference>
<keyword evidence="3" id="KW-1185">Reference proteome</keyword>
<gene>
    <name evidence="2" type="ORF">BDP27DRAFT_1490036</name>
</gene>
<dbReference type="Proteomes" id="UP000772434">
    <property type="component" value="Unassembled WGS sequence"/>
</dbReference>
<comment type="caution">
    <text evidence="2">The sequence shown here is derived from an EMBL/GenBank/DDBJ whole genome shotgun (WGS) entry which is preliminary data.</text>
</comment>
<evidence type="ECO:0000313" key="3">
    <source>
        <dbReference type="Proteomes" id="UP000772434"/>
    </source>
</evidence>
<proteinExistence type="predicted"/>
<organism evidence="2 3">
    <name type="scientific">Rhodocollybia butyracea</name>
    <dbReference type="NCBI Taxonomy" id="206335"/>
    <lineage>
        <taxon>Eukaryota</taxon>
        <taxon>Fungi</taxon>
        <taxon>Dikarya</taxon>
        <taxon>Basidiomycota</taxon>
        <taxon>Agaricomycotina</taxon>
        <taxon>Agaricomycetes</taxon>
        <taxon>Agaricomycetidae</taxon>
        <taxon>Agaricales</taxon>
        <taxon>Marasmiineae</taxon>
        <taxon>Omphalotaceae</taxon>
        <taxon>Rhodocollybia</taxon>
    </lineage>
</organism>